<evidence type="ECO:0000256" key="2">
    <source>
        <dbReference type="ARBA" id="ARBA00023002"/>
    </source>
</evidence>
<name>A0AA38I4Q2_9CUCU</name>
<dbReference type="EMBL" id="JALNTZ010000005">
    <property type="protein sequence ID" value="KAJ3651043.1"/>
    <property type="molecule type" value="Genomic_DNA"/>
</dbReference>
<evidence type="ECO:0000256" key="3">
    <source>
        <dbReference type="RuleBase" id="RU000363"/>
    </source>
</evidence>
<protein>
    <recommendedName>
        <fullName evidence="6">Dehydrogenase/reductase SDR family member 11</fullName>
    </recommendedName>
</protein>
<dbReference type="PRINTS" id="PR00081">
    <property type="entry name" value="GDHRDH"/>
</dbReference>
<comment type="caution">
    <text evidence="4">The sequence shown here is derived from an EMBL/GenBank/DDBJ whole genome shotgun (WGS) entry which is preliminary data.</text>
</comment>
<dbReference type="InterPro" id="IPR036291">
    <property type="entry name" value="NAD(P)-bd_dom_sf"/>
</dbReference>
<comment type="similarity">
    <text evidence="1 3">Belongs to the short-chain dehydrogenases/reductases (SDR) family.</text>
</comment>
<dbReference type="InterPro" id="IPR002347">
    <property type="entry name" value="SDR_fam"/>
</dbReference>
<evidence type="ECO:0008006" key="6">
    <source>
        <dbReference type="Google" id="ProtNLM"/>
    </source>
</evidence>
<dbReference type="Gene3D" id="3.40.50.720">
    <property type="entry name" value="NAD(P)-binding Rossmann-like Domain"/>
    <property type="match status" value="1"/>
</dbReference>
<evidence type="ECO:0000313" key="5">
    <source>
        <dbReference type="Proteomes" id="UP001168821"/>
    </source>
</evidence>
<proteinExistence type="inferred from homology"/>
<dbReference type="Proteomes" id="UP001168821">
    <property type="component" value="Unassembled WGS sequence"/>
</dbReference>
<dbReference type="GO" id="GO:0016616">
    <property type="term" value="F:oxidoreductase activity, acting on the CH-OH group of donors, NAD or NADP as acceptor"/>
    <property type="evidence" value="ECO:0007669"/>
    <property type="project" value="UniProtKB-ARBA"/>
</dbReference>
<evidence type="ECO:0000313" key="4">
    <source>
        <dbReference type="EMBL" id="KAJ3651043.1"/>
    </source>
</evidence>
<dbReference type="Pfam" id="PF00106">
    <property type="entry name" value="adh_short"/>
    <property type="match status" value="1"/>
</dbReference>
<dbReference type="FunFam" id="3.40.50.720:FF:000047">
    <property type="entry name" value="NADP-dependent L-serine/L-allo-threonine dehydrogenase"/>
    <property type="match status" value="1"/>
</dbReference>
<keyword evidence="2" id="KW-0560">Oxidoreductase</keyword>
<keyword evidence="5" id="KW-1185">Reference proteome</keyword>
<organism evidence="4 5">
    <name type="scientific">Zophobas morio</name>
    <dbReference type="NCBI Taxonomy" id="2755281"/>
    <lineage>
        <taxon>Eukaryota</taxon>
        <taxon>Metazoa</taxon>
        <taxon>Ecdysozoa</taxon>
        <taxon>Arthropoda</taxon>
        <taxon>Hexapoda</taxon>
        <taxon>Insecta</taxon>
        <taxon>Pterygota</taxon>
        <taxon>Neoptera</taxon>
        <taxon>Endopterygota</taxon>
        <taxon>Coleoptera</taxon>
        <taxon>Polyphaga</taxon>
        <taxon>Cucujiformia</taxon>
        <taxon>Tenebrionidae</taxon>
        <taxon>Zophobas</taxon>
    </lineage>
</organism>
<reference evidence="4" key="1">
    <citation type="journal article" date="2023" name="G3 (Bethesda)">
        <title>Whole genome assemblies of Zophobas morio and Tenebrio molitor.</title>
        <authorList>
            <person name="Kaur S."/>
            <person name="Stinson S.A."/>
            <person name="diCenzo G.C."/>
        </authorList>
    </citation>
    <scope>NUCLEOTIDE SEQUENCE</scope>
    <source>
        <strain evidence="4">QUZm001</strain>
    </source>
</reference>
<evidence type="ECO:0000256" key="1">
    <source>
        <dbReference type="ARBA" id="ARBA00006484"/>
    </source>
</evidence>
<dbReference type="PRINTS" id="PR00080">
    <property type="entry name" value="SDRFAMILY"/>
</dbReference>
<dbReference type="PANTHER" id="PTHR43115">
    <property type="entry name" value="DEHYDROGENASE/REDUCTASE SDR FAMILY MEMBER 11"/>
    <property type="match status" value="1"/>
</dbReference>
<dbReference type="AlphaFoldDB" id="A0AA38I4Q2"/>
<sequence>MERWEGKVAVVTGASVGIGAATAKLLVQKGMKVVGLARRVELIEDMIGTLTDAPGELFALKCDMSKEEEILEAFNWVKENVGPVSVLVNNAGFIRPTTLLDGSTEEWRYTFDVNVIAMCICTREAVKIMRENVIAGHIIHMGSIVGRYPIMMPIPNLNVYPASKYAVTALTENLRQELNFHKTGIKVTHISPGVVISEFQEGFSKDGTLEAMRSGPILYPEDIADAIVYTLSTPPHVQVHDMMIKPVGEPI</sequence>
<dbReference type="SUPFAM" id="SSF51735">
    <property type="entry name" value="NAD(P)-binding Rossmann-fold domains"/>
    <property type="match status" value="1"/>
</dbReference>
<dbReference type="PANTHER" id="PTHR43115:SF4">
    <property type="entry name" value="DEHYDROGENASE_REDUCTASE SDR FAMILY MEMBER 11"/>
    <property type="match status" value="1"/>
</dbReference>
<accession>A0AA38I4Q2</accession>
<gene>
    <name evidence="4" type="ORF">Zmor_017106</name>
</gene>